<dbReference type="STRING" id="446469.Sked_00380"/>
<evidence type="ECO:0000256" key="1">
    <source>
        <dbReference type="ARBA" id="ARBA00004651"/>
    </source>
</evidence>
<keyword evidence="3" id="KW-1003">Cell membrane</keyword>
<dbReference type="PANTHER" id="PTHR42709">
    <property type="entry name" value="ALKALINE PHOSPHATASE LIKE PROTEIN"/>
    <property type="match status" value="1"/>
</dbReference>
<feature type="transmembrane region" description="Helical" evidence="7">
    <location>
        <begin position="69"/>
        <end position="92"/>
    </location>
</feature>
<gene>
    <name evidence="9" type="ordered locus">Sked_00380</name>
</gene>
<evidence type="ECO:0000256" key="4">
    <source>
        <dbReference type="ARBA" id="ARBA00022692"/>
    </source>
</evidence>
<proteinExistence type="inferred from homology"/>
<dbReference type="HOGENOM" id="CLU_044208_1_1_11"/>
<evidence type="ECO:0000313" key="9">
    <source>
        <dbReference type="EMBL" id="ACZ20014.1"/>
    </source>
</evidence>
<evidence type="ECO:0000256" key="6">
    <source>
        <dbReference type="ARBA" id="ARBA00023136"/>
    </source>
</evidence>
<evidence type="ECO:0000256" key="7">
    <source>
        <dbReference type="SAM" id="Phobius"/>
    </source>
</evidence>
<feature type="transmembrane region" description="Helical" evidence="7">
    <location>
        <begin position="187"/>
        <end position="207"/>
    </location>
</feature>
<keyword evidence="5 7" id="KW-1133">Transmembrane helix</keyword>
<dbReference type="eggNOG" id="COG0586">
    <property type="taxonomic scope" value="Bacteria"/>
</dbReference>
<evidence type="ECO:0000313" key="10">
    <source>
        <dbReference type="Proteomes" id="UP000000322"/>
    </source>
</evidence>
<dbReference type="InterPro" id="IPR051311">
    <property type="entry name" value="DedA_domain"/>
</dbReference>
<dbReference type="RefSeq" id="WP_012865083.1">
    <property type="nucleotide sequence ID" value="NC_013521.1"/>
</dbReference>
<sequence length="225" mass="23850">MSSATVTPPQTPSLDGVAGWAVELMETLGVVGAGIAVALANFFPPIPSEVILPLAGFTASQGSFGYVEAVVWTTVGSVVGSTILYLVGAAVGRDRTRRFMARVPLVSVEDVDKGEAFFLRHGKKAVFLGCMVPVVRTLVSIPAGVERMSIWLFMGLTGLGSLLWNTLFVTAGFLLGERWYVVESFSGPAKIAVISIGTLLVLWFVLVKLRARRLSAPVVAPDPTA</sequence>
<dbReference type="KEGG" id="ske:Sked_00380"/>
<dbReference type="Pfam" id="PF09335">
    <property type="entry name" value="VTT_dom"/>
    <property type="match status" value="1"/>
</dbReference>
<keyword evidence="6 7" id="KW-0472">Membrane</keyword>
<evidence type="ECO:0000256" key="2">
    <source>
        <dbReference type="ARBA" id="ARBA00010792"/>
    </source>
</evidence>
<dbReference type="EMBL" id="CP001819">
    <property type="protein sequence ID" value="ACZ20014.1"/>
    <property type="molecule type" value="Genomic_DNA"/>
</dbReference>
<feature type="domain" description="VTT" evidence="8">
    <location>
        <begin position="46"/>
        <end position="172"/>
    </location>
</feature>
<organism evidence="9 10">
    <name type="scientific">Sanguibacter keddieii (strain ATCC 51767 / DSM 10542 / NCFB 3025 / ST-74)</name>
    <dbReference type="NCBI Taxonomy" id="446469"/>
    <lineage>
        <taxon>Bacteria</taxon>
        <taxon>Bacillati</taxon>
        <taxon>Actinomycetota</taxon>
        <taxon>Actinomycetes</taxon>
        <taxon>Micrococcales</taxon>
        <taxon>Sanguibacteraceae</taxon>
        <taxon>Sanguibacter</taxon>
    </lineage>
</organism>
<keyword evidence="10" id="KW-1185">Reference proteome</keyword>
<dbReference type="InterPro" id="IPR032816">
    <property type="entry name" value="VTT_dom"/>
</dbReference>
<feature type="transmembrane region" description="Helical" evidence="7">
    <location>
        <begin position="150"/>
        <end position="175"/>
    </location>
</feature>
<accession>D1BI40</accession>
<name>D1BI40_SANKS</name>
<dbReference type="OrthoDB" id="9813426at2"/>
<reference evidence="9 10" key="1">
    <citation type="journal article" date="2009" name="Stand. Genomic Sci.">
        <title>Complete genome sequence of Sanguibacter keddieii type strain (ST-74).</title>
        <authorList>
            <person name="Ivanova N."/>
            <person name="Sikorski J."/>
            <person name="Sims D."/>
            <person name="Brettin T."/>
            <person name="Detter J.C."/>
            <person name="Han C."/>
            <person name="Lapidus A."/>
            <person name="Copeland A."/>
            <person name="Glavina Del Rio T."/>
            <person name="Nolan M."/>
            <person name="Chen F."/>
            <person name="Lucas S."/>
            <person name="Tice H."/>
            <person name="Cheng J.F."/>
            <person name="Bruce D."/>
            <person name="Goodwin L."/>
            <person name="Pitluck S."/>
            <person name="Pati A."/>
            <person name="Mavromatis K."/>
            <person name="Chen A."/>
            <person name="Palaniappan K."/>
            <person name="D'haeseleer P."/>
            <person name="Chain P."/>
            <person name="Bristow J."/>
            <person name="Eisen J.A."/>
            <person name="Markowitz V."/>
            <person name="Hugenholtz P."/>
            <person name="Goker M."/>
            <person name="Pukall R."/>
            <person name="Klenk H.P."/>
            <person name="Kyrpides N.C."/>
        </authorList>
    </citation>
    <scope>NUCLEOTIDE SEQUENCE [LARGE SCALE GENOMIC DNA]</scope>
    <source>
        <strain evidence="10">ATCC 51767 / DSM 10542 / NCFB 3025 / ST-74</strain>
    </source>
</reference>
<comment type="subcellular location">
    <subcellularLocation>
        <location evidence="1">Cell membrane</location>
        <topology evidence="1">Multi-pass membrane protein</topology>
    </subcellularLocation>
</comment>
<dbReference type="Proteomes" id="UP000000322">
    <property type="component" value="Chromosome"/>
</dbReference>
<evidence type="ECO:0000259" key="8">
    <source>
        <dbReference type="Pfam" id="PF09335"/>
    </source>
</evidence>
<dbReference type="PANTHER" id="PTHR42709:SF6">
    <property type="entry name" value="UNDECAPRENYL PHOSPHATE TRANSPORTER A"/>
    <property type="match status" value="1"/>
</dbReference>
<protein>
    <submittedName>
        <fullName evidence="9">Uncharacterized membrane-associated protein</fullName>
    </submittedName>
</protein>
<evidence type="ECO:0000256" key="5">
    <source>
        <dbReference type="ARBA" id="ARBA00022989"/>
    </source>
</evidence>
<evidence type="ECO:0000256" key="3">
    <source>
        <dbReference type="ARBA" id="ARBA00022475"/>
    </source>
</evidence>
<dbReference type="GO" id="GO:0005886">
    <property type="term" value="C:plasma membrane"/>
    <property type="evidence" value="ECO:0007669"/>
    <property type="project" value="UniProtKB-SubCell"/>
</dbReference>
<dbReference type="AlphaFoldDB" id="D1BI40"/>
<keyword evidence="4 7" id="KW-0812">Transmembrane</keyword>
<comment type="similarity">
    <text evidence="2">Belongs to the DedA family.</text>
</comment>